<accession>A0A941ER05</accession>
<evidence type="ECO:0000259" key="1">
    <source>
        <dbReference type="SMART" id="SM00860"/>
    </source>
</evidence>
<protein>
    <submittedName>
        <fullName evidence="2">SMI1/KNR4 family protein</fullName>
    </submittedName>
</protein>
<dbReference type="AlphaFoldDB" id="A0A941ER05"/>
<gene>
    <name evidence="2" type="ORF">KDL01_16660</name>
</gene>
<dbReference type="RefSeq" id="WP_212529423.1">
    <property type="nucleotide sequence ID" value="NZ_JAGSOG010000075.1"/>
</dbReference>
<dbReference type="EMBL" id="JAGSOG010000075">
    <property type="protein sequence ID" value="MBR7834907.1"/>
    <property type="molecule type" value="Genomic_DNA"/>
</dbReference>
<proteinExistence type="predicted"/>
<name>A0A941ER05_9ACTN</name>
<keyword evidence="3" id="KW-1185">Reference proteome</keyword>
<comment type="caution">
    <text evidence="2">The sequence shown here is derived from an EMBL/GenBank/DDBJ whole genome shotgun (WGS) entry which is preliminary data.</text>
</comment>
<evidence type="ECO:0000313" key="2">
    <source>
        <dbReference type="EMBL" id="MBR7834907.1"/>
    </source>
</evidence>
<reference evidence="2" key="1">
    <citation type="submission" date="2021-04" db="EMBL/GenBank/DDBJ databases">
        <title>Genome based classification of Actinospica acidithermotolerans sp. nov., an actinobacterium isolated from an Indonesian hot spring.</title>
        <authorList>
            <person name="Kusuma A.B."/>
            <person name="Putra K.E."/>
            <person name="Nafisah S."/>
            <person name="Loh J."/>
            <person name="Nouioui I."/>
            <person name="Goodfellow M."/>
        </authorList>
    </citation>
    <scope>NUCLEOTIDE SEQUENCE</scope>
    <source>
        <strain evidence="2">CSCA 57</strain>
    </source>
</reference>
<dbReference type="Pfam" id="PF09346">
    <property type="entry name" value="SMI1_KNR4"/>
    <property type="match status" value="1"/>
</dbReference>
<dbReference type="SMART" id="SM00860">
    <property type="entry name" value="SMI1_KNR4"/>
    <property type="match status" value="1"/>
</dbReference>
<evidence type="ECO:0000313" key="3">
    <source>
        <dbReference type="Proteomes" id="UP000675781"/>
    </source>
</evidence>
<dbReference type="InterPro" id="IPR037883">
    <property type="entry name" value="Knr4/Smi1-like_sf"/>
</dbReference>
<feature type="domain" description="Knr4/Smi1-like" evidence="1">
    <location>
        <begin position="24"/>
        <end position="141"/>
    </location>
</feature>
<dbReference type="SUPFAM" id="SSF160631">
    <property type="entry name" value="SMI1/KNR4-like"/>
    <property type="match status" value="1"/>
</dbReference>
<sequence>MTDLTDDELIELVRAELGAVDPVPATLEQVEEAERVLGFRIPPLLRRLYLEVANGWLAKKSGGVIGVPGGHRVADVFDITEMYRDGAEPTGTVPPGVVVIYDWGCAILSLVDFRDPAGPMWAIDNGRYFRDDMDVKEWLHRAVAGTLAMPSPDGRPDVVDIPQD</sequence>
<organism evidence="2 3">
    <name type="scientific">Actinospica durhamensis</name>
    <dbReference type="NCBI Taxonomy" id="1508375"/>
    <lineage>
        <taxon>Bacteria</taxon>
        <taxon>Bacillati</taxon>
        <taxon>Actinomycetota</taxon>
        <taxon>Actinomycetes</taxon>
        <taxon>Catenulisporales</taxon>
        <taxon>Actinospicaceae</taxon>
        <taxon>Actinospica</taxon>
    </lineage>
</organism>
<dbReference type="InterPro" id="IPR018958">
    <property type="entry name" value="Knr4/Smi1-like_dom"/>
</dbReference>
<dbReference type="Proteomes" id="UP000675781">
    <property type="component" value="Unassembled WGS sequence"/>
</dbReference>